<protein>
    <submittedName>
        <fullName evidence="2">Uncharacterized protein</fullName>
    </submittedName>
</protein>
<feature type="region of interest" description="Disordered" evidence="1">
    <location>
        <begin position="28"/>
        <end position="70"/>
    </location>
</feature>
<sequence>MSISKDKLSAMQNAFSDQSNVFADAIKSSENVKTKETNKDSNKKVNKNTNRQTSKPKKRAKRKSIKMPVATKDNKVIKSYSLEPDVADKIAELAKKQGFKNASAFVNAVFKQA</sequence>
<dbReference type="Proteomes" id="UP000823844">
    <property type="component" value="Unassembled WGS sequence"/>
</dbReference>
<feature type="compositionally biased region" description="Basic and acidic residues" evidence="1">
    <location>
        <begin position="30"/>
        <end position="43"/>
    </location>
</feature>
<proteinExistence type="predicted"/>
<accession>A0A9E2KQR4</accession>
<dbReference type="AlphaFoldDB" id="A0A9E2KQR4"/>
<reference evidence="2" key="1">
    <citation type="journal article" date="2021" name="PeerJ">
        <title>Extensive microbial diversity within the chicken gut microbiome revealed by metagenomics and culture.</title>
        <authorList>
            <person name="Gilroy R."/>
            <person name="Ravi A."/>
            <person name="Getino M."/>
            <person name="Pursley I."/>
            <person name="Horton D.L."/>
            <person name="Alikhan N.F."/>
            <person name="Baker D."/>
            <person name="Gharbi K."/>
            <person name="Hall N."/>
            <person name="Watson M."/>
            <person name="Adriaenssens E.M."/>
            <person name="Foster-Nyarko E."/>
            <person name="Jarju S."/>
            <person name="Secka A."/>
            <person name="Antonio M."/>
            <person name="Oren A."/>
            <person name="Chaudhuri R.R."/>
            <person name="La Ragione R."/>
            <person name="Hildebrand F."/>
            <person name="Pallen M.J."/>
        </authorList>
    </citation>
    <scope>NUCLEOTIDE SEQUENCE</scope>
    <source>
        <strain evidence="2">F6-686</strain>
    </source>
</reference>
<evidence type="ECO:0000313" key="2">
    <source>
        <dbReference type="EMBL" id="MBU3827714.1"/>
    </source>
</evidence>
<organism evidence="2 3">
    <name type="scientific">Candidatus Lactobacillus pullistercoris</name>
    <dbReference type="NCBI Taxonomy" id="2838636"/>
    <lineage>
        <taxon>Bacteria</taxon>
        <taxon>Bacillati</taxon>
        <taxon>Bacillota</taxon>
        <taxon>Bacilli</taxon>
        <taxon>Lactobacillales</taxon>
        <taxon>Lactobacillaceae</taxon>
        <taxon>Lactobacillus</taxon>
    </lineage>
</organism>
<dbReference type="EMBL" id="JAHLFT010000012">
    <property type="protein sequence ID" value="MBU3827714.1"/>
    <property type="molecule type" value="Genomic_DNA"/>
</dbReference>
<feature type="compositionally biased region" description="Basic residues" evidence="1">
    <location>
        <begin position="54"/>
        <end position="65"/>
    </location>
</feature>
<evidence type="ECO:0000256" key="1">
    <source>
        <dbReference type="SAM" id="MobiDB-lite"/>
    </source>
</evidence>
<name>A0A9E2KQR4_9LACO</name>
<gene>
    <name evidence="2" type="ORF">H9806_00820</name>
</gene>
<reference evidence="2" key="2">
    <citation type="submission" date="2021-04" db="EMBL/GenBank/DDBJ databases">
        <authorList>
            <person name="Gilroy R."/>
        </authorList>
    </citation>
    <scope>NUCLEOTIDE SEQUENCE</scope>
    <source>
        <strain evidence="2">F6-686</strain>
    </source>
</reference>
<comment type="caution">
    <text evidence="2">The sequence shown here is derived from an EMBL/GenBank/DDBJ whole genome shotgun (WGS) entry which is preliminary data.</text>
</comment>
<evidence type="ECO:0000313" key="3">
    <source>
        <dbReference type="Proteomes" id="UP000823844"/>
    </source>
</evidence>